<evidence type="ECO:0000256" key="9">
    <source>
        <dbReference type="ARBA" id="ARBA00023125"/>
    </source>
</evidence>
<organism evidence="13">
    <name type="scientific">uncultured Caudovirales phage</name>
    <dbReference type="NCBI Taxonomy" id="2100421"/>
    <lineage>
        <taxon>Viruses</taxon>
        <taxon>Duplodnaviria</taxon>
        <taxon>Heunggongvirae</taxon>
        <taxon>Uroviricota</taxon>
        <taxon>Caudoviricetes</taxon>
        <taxon>Peduoviridae</taxon>
        <taxon>Maltschvirus</taxon>
        <taxon>Maltschvirus maltsch</taxon>
    </lineage>
</organism>
<dbReference type="GO" id="GO:0006261">
    <property type="term" value="P:DNA-templated DNA replication"/>
    <property type="evidence" value="ECO:0007669"/>
    <property type="project" value="InterPro"/>
</dbReference>
<evidence type="ECO:0000256" key="2">
    <source>
        <dbReference type="ARBA" id="ARBA00012417"/>
    </source>
</evidence>
<evidence type="ECO:0000259" key="11">
    <source>
        <dbReference type="SMART" id="SM00474"/>
    </source>
</evidence>
<name>A0A6J5KWI3_9CAUD</name>
<dbReference type="Pfam" id="PF01612">
    <property type="entry name" value="DNA_pol_A_exo1"/>
    <property type="match status" value="1"/>
</dbReference>
<evidence type="ECO:0000256" key="10">
    <source>
        <dbReference type="ARBA" id="ARBA00049244"/>
    </source>
</evidence>
<evidence type="ECO:0000256" key="1">
    <source>
        <dbReference type="ARBA" id="ARBA00007705"/>
    </source>
</evidence>
<dbReference type="PROSITE" id="PS00447">
    <property type="entry name" value="DNA_POLYMERASE_A"/>
    <property type="match status" value="1"/>
</dbReference>
<keyword evidence="9" id="KW-0238">DNA-binding</keyword>
<keyword evidence="4" id="KW-0808">Transferase</keyword>
<dbReference type="EMBL" id="LR796188">
    <property type="protein sequence ID" value="CAB4125585.1"/>
    <property type="molecule type" value="Genomic_DNA"/>
</dbReference>
<gene>
    <name evidence="13" type="ORF">UFOVP54_176</name>
</gene>
<evidence type="ECO:0000313" key="13">
    <source>
        <dbReference type="EMBL" id="CAB4125585.1"/>
    </source>
</evidence>
<feature type="domain" description="DNA-directed DNA polymerase family A palm" evidence="12">
    <location>
        <begin position="490"/>
        <end position="740"/>
    </location>
</feature>
<dbReference type="EC" id="2.7.7.7" evidence="2"/>
<keyword evidence="6" id="KW-0235">DNA replication</keyword>
<dbReference type="SUPFAM" id="SSF56672">
    <property type="entry name" value="DNA/RNA polymerases"/>
    <property type="match status" value="1"/>
</dbReference>
<dbReference type="GO" id="GO:0008408">
    <property type="term" value="F:3'-5' exonuclease activity"/>
    <property type="evidence" value="ECO:0007669"/>
    <property type="project" value="InterPro"/>
</dbReference>
<comment type="catalytic activity">
    <reaction evidence="10">
        <text>DNA(n) + a 2'-deoxyribonucleoside 5'-triphosphate = DNA(n+1) + diphosphate</text>
        <dbReference type="Rhea" id="RHEA:22508"/>
        <dbReference type="Rhea" id="RHEA-COMP:17339"/>
        <dbReference type="Rhea" id="RHEA-COMP:17340"/>
        <dbReference type="ChEBI" id="CHEBI:33019"/>
        <dbReference type="ChEBI" id="CHEBI:61560"/>
        <dbReference type="ChEBI" id="CHEBI:173112"/>
        <dbReference type="EC" id="2.7.7.7"/>
    </reaction>
</comment>
<accession>A0A6J5KWI3</accession>
<evidence type="ECO:0000256" key="7">
    <source>
        <dbReference type="ARBA" id="ARBA00022932"/>
    </source>
</evidence>
<dbReference type="SMART" id="SM00482">
    <property type="entry name" value="POLAc"/>
    <property type="match status" value="1"/>
</dbReference>
<evidence type="ECO:0000256" key="3">
    <source>
        <dbReference type="ARBA" id="ARBA00015749"/>
    </source>
</evidence>
<dbReference type="InterPro" id="IPR012337">
    <property type="entry name" value="RNaseH-like_sf"/>
</dbReference>
<dbReference type="PANTHER" id="PTHR10133">
    <property type="entry name" value="DNA POLYMERASE I"/>
    <property type="match status" value="1"/>
</dbReference>
<dbReference type="Pfam" id="PF00476">
    <property type="entry name" value="DNA_pol_A"/>
    <property type="match status" value="1"/>
</dbReference>
<dbReference type="Gene3D" id="3.30.70.370">
    <property type="match status" value="1"/>
</dbReference>
<evidence type="ECO:0000259" key="12">
    <source>
        <dbReference type="SMART" id="SM00482"/>
    </source>
</evidence>
<dbReference type="SMART" id="SM00474">
    <property type="entry name" value="35EXOc"/>
    <property type="match status" value="1"/>
</dbReference>
<keyword evidence="5" id="KW-0548">Nucleotidyltransferase</keyword>
<dbReference type="GO" id="GO:0003677">
    <property type="term" value="F:DNA binding"/>
    <property type="evidence" value="ECO:0007669"/>
    <property type="project" value="UniProtKB-KW"/>
</dbReference>
<sequence length="777" mass="88486">MQIEKKYYHVDSIETVNLLIDHINQSEVIAYDTETTGLNVRKDQIVGWSVSGEEGVGFYLPTQQWNKQTQQLEECVIGGKGAHGITKKLLPMLKGKKLVMHNASFDCRITKNYYGVSLLEDLWVDTALLVHTVQEEGAGMGVFGLKPLAISIQEEIGLDVQEAANKEQVELKESIKANGGSTTKELYEIFKADMDILSKYAAADTDLTLRVCNHFLKVLKAEGLENFFFEEEVMPLYREVTVPMEELGVALDLPLLEKTRENIINDLQANKKIVIDSILAIPEAKEWVVDTALSNYPPSHKGNWAQNLIMLHSLPLERSEKTRKYSLTKKAIDQLEDCNVKQFLLTGDLKLLDEMEVVRISMSMWKDENEGDYLNIQSKKHLGEIAFKYMKIKPLTQTKKGQDQFDMDMLEELAKTYEWANNLRTYNKLVKIKSTYIDRFLDGQEDGRYYFYYKQHGTVSGRYGSDAQQLPKPKEEGEETPLLVHYTNVVREFLIAGEGRKLIDNDYTSLEPHCFASVSGDKGLQDIFNNGWDFYSTVAIKTEKLDQNTLKYPNGVSPDTKSPIFLKKLDPVKRQQAKSYSLGVAYGMSGYALAMTLGIPSKEGDKLVEGYLSGFPQLREWMIASRNQAKSHGFVVNKVGRIRHLPKVKQIFEKFGDQVLDWRFRKDLETRYGKDPVNRMYMDYRNGINNCLNFQLQSLAAAVVNRAAIQINRKAKELGVDARVQAQIHDQLIINVREDQAEMFMPYVQELMELTTQLPGVTLKAPPQIANNFAEGH</sequence>
<dbReference type="InterPro" id="IPR001098">
    <property type="entry name" value="DNA-dir_DNA_pol_A_palm_dom"/>
</dbReference>
<protein>
    <recommendedName>
        <fullName evidence="3">DNA polymerase</fullName>
        <ecNumber evidence="2">2.7.7.7</ecNumber>
    </recommendedName>
</protein>
<reference evidence="13" key="1">
    <citation type="submission" date="2020-04" db="EMBL/GenBank/DDBJ databases">
        <authorList>
            <person name="Chiriac C."/>
            <person name="Salcher M."/>
            <person name="Ghai R."/>
            <person name="Kavagutti S V."/>
        </authorList>
    </citation>
    <scope>NUCLEOTIDE SEQUENCE</scope>
</reference>
<dbReference type="InterPro" id="IPR002562">
    <property type="entry name" value="3'-5'_exonuclease_dom"/>
</dbReference>
<keyword evidence="7 13" id="KW-0239">DNA-directed DNA polymerase</keyword>
<dbReference type="InterPro" id="IPR019760">
    <property type="entry name" value="DNA-dir_DNA_pol_A_CS"/>
</dbReference>
<evidence type="ECO:0000256" key="6">
    <source>
        <dbReference type="ARBA" id="ARBA00022705"/>
    </source>
</evidence>
<feature type="domain" description="3'-5' exonuclease" evidence="11">
    <location>
        <begin position="10"/>
        <end position="220"/>
    </location>
</feature>
<comment type="similarity">
    <text evidence="1">Belongs to the DNA polymerase type-A family.</text>
</comment>
<dbReference type="Gene3D" id="1.10.150.20">
    <property type="entry name" value="5' to 3' exonuclease, C-terminal subdomain"/>
    <property type="match status" value="1"/>
</dbReference>
<dbReference type="PANTHER" id="PTHR10133:SF27">
    <property type="entry name" value="DNA POLYMERASE NU"/>
    <property type="match status" value="1"/>
</dbReference>
<evidence type="ECO:0000256" key="8">
    <source>
        <dbReference type="ARBA" id="ARBA00023109"/>
    </source>
</evidence>
<keyword evidence="8" id="KW-1194">Viral DNA replication</keyword>
<dbReference type="Gene3D" id="1.20.1060.10">
    <property type="entry name" value="Taq DNA Polymerase, Chain T, domain 4"/>
    <property type="match status" value="1"/>
</dbReference>
<dbReference type="GO" id="GO:0006302">
    <property type="term" value="P:double-strand break repair"/>
    <property type="evidence" value="ECO:0007669"/>
    <property type="project" value="TreeGrafter"/>
</dbReference>
<dbReference type="GO" id="GO:0039693">
    <property type="term" value="P:viral DNA genome replication"/>
    <property type="evidence" value="ECO:0007669"/>
    <property type="project" value="UniProtKB-KW"/>
</dbReference>
<dbReference type="GO" id="GO:0003887">
    <property type="term" value="F:DNA-directed DNA polymerase activity"/>
    <property type="evidence" value="ECO:0007669"/>
    <property type="project" value="UniProtKB-KW"/>
</dbReference>
<dbReference type="InterPro" id="IPR002298">
    <property type="entry name" value="DNA_polymerase_A"/>
</dbReference>
<dbReference type="InterPro" id="IPR036397">
    <property type="entry name" value="RNaseH_sf"/>
</dbReference>
<evidence type="ECO:0000256" key="5">
    <source>
        <dbReference type="ARBA" id="ARBA00022695"/>
    </source>
</evidence>
<proteinExistence type="inferred from homology"/>
<evidence type="ECO:0000256" key="4">
    <source>
        <dbReference type="ARBA" id="ARBA00022679"/>
    </source>
</evidence>
<dbReference type="SUPFAM" id="SSF53098">
    <property type="entry name" value="Ribonuclease H-like"/>
    <property type="match status" value="1"/>
</dbReference>
<dbReference type="Gene3D" id="3.30.420.10">
    <property type="entry name" value="Ribonuclease H-like superfamily/Ribonuclease H"/>
    <property type="match status" value="1"/>
</dbReference>
<dbReference type="InterPro" id="IPR043502">
    <property type="entry name" value="DNA/RNA_pol_sf"/>
</dbReference>